<dbReference type="EMBL" id="CP002360">
    <property type="protein sequence ID" value="AEE95444.1"/>
    <property type="molecule type" value="Genomic_DNA"/>
</dbReference>
<accession>F3ZWK9</accession>
<dbReference type="eggNOG" id="COG1073">
    <property type="taxonomic scope" value="Bacteria"/>
</dbReference>
<reference evidence="3" key="1">
    <citation type="submission" date="2010-11" db="EMBL/GenBank/DDBJ databases">
        <title>The complete genome of Mahella australiensis DSM 15567.</title>
        <authorList>
            <consortium name="US DOE Joint Genome Institute (JGI-PGF)"/>
            <person name="Lucas S."/>
            <person name="Copeland A."/>
            <person name="Lapidus A."/>
            <person name="Bruce D."/>
            <person name="Goodwin L."/>
            <person name="Pitluck S."/>
            <person name="Kyrpides N."/>
            <person name="Mavromatis K."/>
            <person name="Pagani I."/>
            <person name="Ivanova N."/>
            <person name="Teshima H."/>
            <person name="Brettin T."/>
            <person name="Detter J.C."/>
            <person name="Han C."/>
            <person name="Tapia R."/>
            <person name="Land M."/>
            <person name="Hauser L."/>
            <person name="Markowitz V."/>
            <person name="Cheng J.-F."/>
            <person name="Hugenholtz P."/>
            <person name="Woyke T."/>
            <person name="Wu D."/>
            <person name="Spring S."/>
            <person name="Pukall R."/>
            <person name="Steenblock K."/>
            <person name="Schneider S."/>
            <person name="Klenk H.-P."/>
            <person name="Eisen J.A."/>
        </authorList>
    </citation>
    <scope>NUCLEOTIDE SEQUENCE [LARGE SCALE GENOMIC DNA]</scope>
    <source>
        <strain evidence="3">DSM 15567 / CIP 107919 / 50-1 BON</strain>
    </source>
</reference>
<dbReference type="Proteomes" id="UP000008457">
    <property type="component" value="Chromosome"/>
</dbReference>
<dbReference type="RefSeq" id="WP_013779878.1">
    <property type="nucleotide sequence ID" value="NC_015520.1"/>
</dbReference>
<evidence type="ECO:0000259" key="1">
    <source>
        <dbReference type="Pfam" id="PF12146"/>
    </source>
</evidence>
<proteinExistence type="predicted"/>
<organism evidence="2 3">
    <name type="scientific">Mahella australiensis (strain DSM 15567 / CIP 107919 / 50-1 BON)</name>
    <dbReference type="NCBI Taxonomy" id="697281"/>
    <lineage>
        <taxon>Bacteria</taxon>
        <taxon>Bacillati</taxon>
        <taxon>Bacillota</taxon>
        <taxon>Clostridia</taxon>
        <taxon>Thermoanaerobacterales</taxon>
        <taxon>Thermoanaerobacterales Family IV. Incertae Sedis</taxon>
        <taxon>Mahella</taxon>
    </lineage>
</organism>
<reference evidence="2 3" key="2">
    <citation type="journal article" date="2011" name="Stand. Genomic Sci.">
        <title>Complete genome sequence of Mahella australiensis type strain (50-1 BON).</title>
        <authorList>
            <person name="Sikorski J."/>
            <person name="Teshima H."/>
            <person name="Nolan M."/>
            <person name="Lucas S."/>
            <person name="Hammon N."/>
            <person name="Deshpande S."/>
            <person name="Cheng J.F."/>
            <person name="Pitluck S."/>
            <person name="Liolios K."/>
            <person name="Pagani I."/>
            <person name="Ivanova N."/>
            <person name="Huntemann M."/>
            <person name="Mavromatis K."/>
            <person name="Ovchinikova G."/>
            <person name="Pati A."/>
            <person name="Tapia R."/>
            <person name="Han C."/>
            <person name="Goodwin L."/>
            <person name="Chen A."/>
            <person name="Palaniappan K."/>
            <person name="Land M."/>
            <person name="Hauser L."/>
            <person name="Ngatchou-Djao O.D."/>
            <person name="Rohde M."/>
            <person name="Pukall R."/>
            <person name="Spring S."/>
            <person name="Abt B."/>
            <person name="Goker M."/>
            <person name="Detter J.C."/>
            <person name="Woyke T."/>
            <person name="Bristow J."/>
            <person name="Markowitz V."/>
            <person name="Hugenholtz P."/>
            <person name="Eisen J.A."/>
            <person name="Kyrpides N.C."/>
            <person name="Klenk H.P."/>
            <person name="Lapidus A."/>
        </authorList>
    </citation>
    <scope>NUCLEOTIDE SEQUENCE [LARGE SCALE GENOMIC DNA]</scope>
    <source>
        <strain evidence="3">DSM 15567 / CIP 107919 / 50-1 BON</strain>
    </source>
</reference>
<dbReference type="HOGENOM" id="CLU_048353_3_2_9"/>
<sequence length="255" mass="27648">MQKAVEIVNRRGQTLRGMLHAPDGASGKVPMVAIYHGFTGNKMEPHFIFVKLSRALEKKGIASVRFDFAGSGESDGDFIDMTVSGEIDDAQDILDYARSLELADKERAGIVGLSLGGAIASSVAGTQRDKVKSLVLWAPAGHVLKRMTNDPDATKSMQEKGYFDLGGLLLGKGFVDDVGSVDIYADAALYDKKVLIVHGSGDQSVPLYISSDEYAMVYGDRMELHVIEGADHTFNKKEWEEEAIGATVEYLVNTL</sequence>
<dbReference type="InterPro" id="IPR029058">
    <property type="entry name" value="AB_hydrolase_fold"/>
</dbReference>
<dbReference type="AlphaFoldDB" id="F3ZWK9"/>
<keyword evidence="2" id="KW-0378">Hydrolase</keyword>
<feature type="domain" description="Serine aminopeptidase S33" evidence="1">
    <location>
        <begin position="48"/>
        <end position="147"/>
    </location>
</feature>
<gene>
    <name evidence="2" type="ordered locus">Mahau_0226</name>
</gene>
<dbReference type="InterPro" id="IPR053145">
    <property type="entry name" value="AB_hydrolase_Est10"/>
</dbReference>
<dbReference type="KEGG" id="mas:Mahau_0226"/>
<evidence type="ECO:0000313" key="2">
    <source>
        <dbReference type="EMBL" id="AEE95444.1"/>
    </source>
</evidence>
<dbReference type="GO" id="GO:0052689">
    <property type="term" value="F:carboxylic ester hydrolase activity"/>
    <property type="evidence" value="ECO:0007669"/>
    <property type="project" value="TreeGrafter"/>
</dbReference>
<name>F3ZWK9_MAHA5</name>
<dbReference type="InterPro" id="IPR022742">
    <property type="entry name" value="Hydrolase_4"/>
</dbReference>
<evidence type="ECO:0000313" key="3">
    <source>
        <dbReference type="Proteomes" id="UP000008457"/>
    </source>
</evidence>
<dbReference type="SUPFAM" id="SSF53474">
    <property type="entry name" value="alpha/beta-Hydrolases"/>
    <property type="match status" value="1"/>
</dbReference>
<dbReference type="PANTHER" id="PTHR43265:SF1">
    <property type="entry name" value="ESTERASE ESTD"/>
    <property type="match status" value="1"/>
</dbReference>
<dbReference type="Pfam" id="PF12146">
    <property type="entry name" value="Hydrolase_4"/>
    <property type="match status" value="1"/>
</dbReference>
<dbReference type="OrthoDB" id="9780269at2"/>
<protein>
    <submittedName>
        <fullName evidence="2">Alpha/beta fold family hydrolase-like protein</fullName>
    </submittedName>
</protein>
<keyword evidence="3" id="KW-1185">Reference proteome</keyword>
<dbReference type="PANTHER" id="PTHR43265">
    <property type="entry name" value="ESTERASE ESTD"/>
    <property type="match status" value="1"/>
</dbReference>
<dbReference type="STRING" id="697281.Mahau_0226"/>
<dbReference type="Gene3D" id="3.40.50.1820">
    <property type="entry name" value="alpha/beta hydrolase"/>
    <property type="match status" value="1"/>
</dbReference>